<protein>
    <recommendedName>
        <fullName evidence="1">YcgL domain-containing protein EV696_102146</fullName>
    </recommendedName>
</protein>
<feature type="domain" description="YcgL" evidence="2">
    <location>
        <begin position="1"/>
        <end position="85"/>
    </location>
</feature>
<gene>
    <name evidence="3" type="ORF">EV696_102146</name>
</gene>
<dbReference type="OrthoDB" id="7062382at2"/>
<dbReference type="PANTHER" id="PTHR38109:SF1">
    <property type="entry name" value="PROTEIN YCGL"/>
    <property type="match status" value="1"/>
</dbReference>
<dbReference type="HAMAP" id="MF_01866">
    <property type="entry name" value="UPF0745"/>
    <property type="match status" value="1"/>
</dbReference>
<keyword evidence="4" id="KW-1185">Reference proteome</keyword>
<evidence type="ECO:0000313" key="4">
    <source>
        <dbReference type="Proteomes" id="UP000295375"/>
    </source>
</evidence>
<evidence type="ECO:0000256" key="1">
    <source>
        <dbReference type="HAMAP-Rule" id="MF_01866"/>
    </source>
</evidence>
<dbReference type="Pfam" id="PF05166">
    <property type="entry name" value="YcgL"/>
    <property type="match status" value="1"/>
</dbReference>
<dbReference type="PANTHER" id="PTHR38109">
    <property type="entry name" value="PROTEIN YCGL"/>
    <property type="match status" value="1"/>
</dbReference>
<sequence>MFCYIYRSSKQDEMYLYLREKDQFADVPVELAKRFGRADFVMELDLSTRQKLARIDIERLRQALKDVGYFLQMPPKVEGVIHDGD</sequence>
<organism evidence="3 4">
    <name type="scientific">Permianibacter aggregans</name>
    <dbReference type="NCBI Taxonomy" id="1510150"/>
    <lineage>
        <taxon>Bacteria</taxon>
        <taxon>Pseudomonadati</taxon>
        <taxon>Pseudomonadota</taxon>
        <taxon>Gammaproteobacteria</taxon>
        <taxon>Pseudomonadales</taxon>
        <taxon>Pseudomonadaceae</taxon>
        <taxon>Permianibacter</taxon>
    </lineage>
</organism>
<dbReference type="InterPro" id="IPR027354">
    <property type="entry name" value="YcgL_dom"/>
</dbReference>
<reference evidence="3 4" key="1">
    <citation type="submission" date="2019-03" db="EMBL/GenBank/DDBJ databases">
        <title>Genomic Encyclopedia of Type Strains, Phase IV (KMG-IV): sequencing the most valuable type-strain genomes for metagenomic binning, comparative biology and taxonomic classification.</title>
        <authorList>
            <person name="Goeker M."/>
        </authorList>
    </citation>
    <scope>NUCLEOTIDE SEQUENCE [LARGE SCALE GENOMIC DNA]</scope>
    <source>
        <strain evidence="3 4">DSM 103792</strain>
    </source>
</reference>
<name>A0A4R6V2W5_9GAMM</name>
<dbReference type="InterPro" id="IPR038068">
    <property type="entry name" value="YcgL-like_sf"/>
</dbReference>
<dbReference type="AlphaFoldDB" id="A0A4R6V2W5"/>
<evidence type="ECO:0000259" key="2">
    <source>
        <dbReference type="PROSITE" id="PS51648"/>
    </source>
</evidence>
<dbReference type="Gene3D" id="3.10.510.20">
    <property type="entry name" value="YcgL domain"/>
    <property type="match status" value="1"/>
</dbReference>
<comment type="caution">
    <text evidence="3">The sequence shown here is derived from an EMBL/GenBank/DDBJ whole genome shotgun (WGS) entry which is preliminary data.</text>
</comment>
<accession>A0A4R6V2W5</accession>
<dbReference type="Proteomes" id="UP000295375">
    <property type="component" value="Unassembled WGS sequence"/>
</dbReference>
<evidence type="ECO:0000313" key="3">
    <source>
        <dbReference type="EMBL" id="TDQ50464.1"/>
    </source>
</evidence>
<dbReference type="EMBL" id="SNYM01000002">
    <property type="protein sequence ID" value="TDQ50464.1"/>
    <property type="molecule type" value="Genomic_DNA"/>
</dbReference>
<dbReference type="SUPFAM" id="SSF160191">
    <property type="entry name" value="YcgL-like"/>
    <property type="match status" value="1"/>
</dbReference>
<dbReference type="PROSITE" id="PS51648">
    <property type="entry name" value="YCGL"/>
    <property type="match status" value="1"/>
</dbReference>
<dbReference type="RefSeq" id="WP_133587650.1">
    <property type="nucleotide sequence ID" value="NZ_CP037953.1"/>
</dbReference>
<proteinExistence type="inferred from homology"/>